<dbReference type="Gene3D" id="3.30.530.20">
    <property type="match status" value="2"/>
</dbReference>
<evidence type="ECO:0000259" key="2">
    <source>
        <dbReference type="Pfam" id="PF08327"/>
    </source>
</evidence>
<dbReference type="Pfam" id="PF08327">
    <property type="entry name" value="AHSA1"/>
    <property type="match status" value="1"/>
</dbReference>
<reference evidence="3 4" key="1">
    <citation type="submission" date="2018-02" db="EMBL/GenBank/DDBJ databases">
        <title>Genomic Encyclopedia of Archaeal and Bacterial Type Strains, Phase II (KMG-II): from individual species to whole genera.</title>
        <authorList>
            <person name="Goeker M."/>
        </authorList>
    </citation>
    <scope>NUCLEOTIDE SEQUENCE [LARGE SCALE GENOMIC DNA]</scope>
    <source>
        <strain evidence="3 4">YU 961-1</strain>
    </source>
</reference>
<dbReference type="InterPro" id="IPR023393">
    <property type="entry name" value="START-like_dom_sf"/>
</dbReference>
<proteinExistence type="inferred from homology"/>
<name>A0A2S6GJG5_9PSEU</name>
<gene>
    <name evidence="3" type="ORF">CLV40_115138</name>
</gene>
<feature type="domain" description="Activator of Hsp90 ATPase homologue 1/2-like C-terminal" evidence="2">
    <location>
        <begin position="29"/>
        <end position="138"/>
    </location>
</feature>
<dbReference type="EMBL" id="PTIX01000015">
    <property type="protein sequence ID" value="PPK65291.1"/>
    <property type="molecule type" value="Genomic_DNA"/>
</dbReference>
<dbReference type="AlphaFoldDB" id="A0A2S6GJG5"/>
<evidence type="ECO:0000313" key="3">
    <source>
        <dbReference type="EMBL" id="PPK65291.1"/>
    </source>
</evidence>
<comment type="caution">
    <text evidence="3">The sequence shown here is derived from an EMBL/GenBank/DDBJ whole genome shotgun (WGS) entry which is preliminary data.</text>
</comment>
<evidence type="ECO:0000313" key="4">
    <source>
        <dbReference type="Proteomes" id="UP000239203"/>
    </source>
</evidence>
<dbReference type="InterPro" id="IPR013538">
    <property type="entry name" value="ASHA1/2-like_C"/>
</dbReference>
<comment type="similarity">
    <text evidence="1">Belongs to the AHA1 family.</text>
</comment>
<dbReference type="Proteomes" id="UP000239203">
    <property type="component" value="Unassembled WGS sequence"/>
</dbReference>
<sequence length="286" mass="30544">MVDKFGGMDATLHTDAGRNVLRFERTLRHPPDRVWRAITEPEHLTHWFPAALTGDRAPGAAITFTFADGTDGGTGTITTYDPPRRLAFTWEGELLDLTLTPTGTGTRLVLTHHFDDRPAAASFAAGWDSCLAALADTLDGTPARAHDRAAAHEHYAARFDLLRGTAEPQPDGTWHVRFERLLTAPADTVTPLLADLLDTPATTTGATTVAHPADGTTIDVTLDPGPGGARLRLRHTGLAEPHVVAALVRWHTGIRALAAHLTGTTPGAPDADLDTFYQDAIGAPMP</sequence>
<protein>
    <submittedName>
        <fullName evidence="3">Uncharacterized protein YndB with AHSA1/START domain</fullName>
    </submittedName>
</protein>
<keyword evidence="4" id="KW-1185">Reference proteome</keyword>
<accession>A0A2S6GJG5</accession>
<evidence type="ECO:0000256" key="1">
    <source>
        <dbReference type="ARBA" id="ARBA00006817"/>
    </source>
</evidence>
<dbReference type="SUPFAM" id="SSF55961">
    <property type="entry name" value="Bet v1-like"/>
    <property type="match status" value="2"/>
</dbReference>
<organism evidence="3 4">
    <name type="scientific">Actinokineospora auranticolor</name>
    <dbReference type="NCBI Taxonomy" id="155976"/>
    <lineage>
        <taxon>Bacteria</taxon>
        <taxon>Bacillati</taxon>
        <taxon>Actinomycetota</taxon>
        <taxon>Actinomycetes</taxon>
        <taxon>Pseudonocardiales</taxon>
        <taxon>Pseudonocardiaceae</taxon>
        <taxon>Actinokineospora</taxon>
    </lineage>
</organism>